<evidence type="ECO:0000256" key="1">
    <source>
        <dbReference type="ARBA" id="ARBA00004123"/>
    </source>
</evidence>
<dbReference type="AlphaFoldDB" id="A0A834W7E7"/>
<evidence type="ECO:0000313" key="5">
    <source>
        <dbReference type="Proteomes" id="UP000634136"/>
    </source>
</evidence>
<evidence type="ECO:0000256" key="3">
    <source>
        <dbReference type="SAM" id="MobiDB-lite"/>
    </source>
</evidence>
<gene>
    <name evidence="4" type="ORF">G2W53_032963</name>
</gene>
<dbReference type="Proteomes" id="UP000634136">
    <property type="component" value="Unassembled WGS sequence"/>
</dbReference>
<sequence length="232" mass="26558">MGMDGSSSSTEEKCENRLEPPPASVVHRAKDESGGRRRRFNFTSVIGLGDIERRGSGNGALSCLHRCFVLLLFERILFLFRFSRFSLRFSRRKSDLSSERSMGDEDCRENEVQSAYNGPLDMMQPLEEVLPFSRGISKFYDGKSKSFTSLADAFASTSVKDIAKPQNAFTRKRRNLMALKLNHDTKSLDEKKEGVKKLGRKKTDELEHFVWKKSLEFSNSYDDTCLDFECLY</sequence>
<keyword evidence="5" id="KW-1185">Reference proteome</keyword>
<dbReference type="EMBL" id="JAAIUW010000010">
    <property type="protein sequence ID" value="KAF7811987.1"/>
    <property type="molecule type" value="Genomic_DNA"/>
</dbReference>
<comment type="caution">
    <text evidence="4">The sequence shown here is derived from an EMBL/GenBank/DDBJ whole genome shotgun (WGS) entry which is preliminary data.</text>
</comment>
<feature type="region of interest" description="Disordered" evidence="3">
    <location>
        <begin position="1"/>
        <end position="32"/>
    </location>
</feature>
<name>A0A834W7E7_9FABA</name>
<protein>
    <submittedName>
        <fullName evidence="4">Damaged dna-binding 2, putative isoform 1</fullName>
    </submittedName>
</protein>
<dbReference type="GO" id="GO:0006950">
    <property type="term" value="P:response to stress"/>
    <property type="evidence" value="ECO:0007669"/>
    <property type="project" value="UniProtKB-ARBA"/>
</dbReference>
<dbReference type="PANTHER" id="PTHR33172:SF37">
    <property type="entry name" value="PROTEIN OXIDATIVE STRESS 3 LIKE 1"/>
    <property type="match status" value="1"/>
</dbReference>
<dbReference type="OrthoDB" id="691484at2759"/>
<reference evidence="4" key="1">
    <citation type="submission" date="2020-09" db="EMBL/GenBank/DDBJ databases">
        <title>Genome-Enabled Discovery of Anthraquinone Biosynthesis in Senna tora.</title>
        <authorList>
            <person name="Kang S.-H."/>
            <person name="Pandey R.P."/>
            <person name="Lee C.-M."/>
            <person name="Sim J.-S."/>
            <person name="Jeong J.-T."/>
            <person name="Choi B.-S."/>
            <person name="Jung M."/>
            <person name="Ginzburg D."/>
            <person name="Zhao K."/>
            <person name="Won S.Y."/>
            <person name="Oh T.-J."/>
            <person name="Yu Y."/>
            <person name="Kim N.-H."/>
            <person name="Lee O.R."/>
            <person name="Lee T.-H."/>
            <person name="Bashyal P."/>
            <person name="Kim T.-S."/>
            <person name="Lee W.-H."/>
            <person name="Kawkins C."/>
            <person name="Kim C.-K."/>
            <person name="Kim J.S."/>
            <person name="Ahn B.O."/>
            <person name="Rhee S.Y."/>
            <person name="Sohng J.K."/>
        </authorList>
    </citation>
    <scope>NUCLEOTIDE SEQUENCE</scope>
    <source>
        <tissue evidence="4">Leaf</tissue>
    </source>
</reference>
<accession>A0A834W7E7</accession>
<dbReference type="GO" id="GO:0003677">
    <property type="term" value="F:DNA binding"/>
    <property type="evidence" value="ECO:0007669"/>
    <property type="project" value="UniProtKB-KW"/>
</dbReference>
<dbReference type="PANTHER" id="PTHR33172">
    <property type="entry name" value="OS08G0516900 PROTEIN"/>
    <property type="match status" value="1"/>
</dbReference>
<keyword evidence="2" id="KW-0539">Nucleus</keyword>
<comment type="subcellular location">
    <subcellularLocation>
        <location evidence="1">Nucleus</location>
    </subcellularLocation>
</comment>
<evidence type="ECO:0000313" key="4">
    <source>
        <dbReference type="EMBL" id="KAF7811987.1"/>
    </source>
</evidence>
<dbReference type="GO" id="GO:0005634">
    <property type="term" value="C:nucleus"/>
    <property type="evidence" value="ECO:0007669"/>
    <property type="project" value="UniProtKB-SubCell"/>
</dbReference>
<dbReference type="InterPro" id="IPR051992">
    <property type="entry name" value="OxStress_Response_Reg"/>
</dbReference>
<proteinExistence type="predicted"/>
<evidence type="ECO:0000256" key="2">
    <source>
        <dbReference type="ARBA" id="ARBA00023242"/>
    </source>
</evidence>
<organism evidence="4 5">
    <name type="scientific">Senna tora</name>
    <dbReference type="NCBI Taxonomy" id="362788"/>
    <lineage>
        <taxon>Eukaryota</taxon>
        <taxon>Viridiplantae</taxon>
        <taxon>Streptophyta</taxon>
        <taxon>Embryophyta</taxon>
        <taxon>Tracheophyta</taxon>
        <taxon>Spermatophyta</taxon>
        <taxon>Magnoliopsida</taxon>
        <taxon>eudicotyledons</taxon>
        <taxon>Gunneridae</taxon>
        <taxon>Pentapetalae</taxon>
        <taxon>rosids</taxon>
        <taxon>fabids</taxon>
        <taxon>Fabales</taxon>
        <taxon>Fabaceae</taxon>
        <taxon>Caesalpinioideae</taxon>
        <taxon>Cassia clade</taxon>
        <taxon>Senna</taxon>
    </lineage>
</organism>
<keyword evidence="4" id="KW-0238">DNA-binding</keyword>